<reference evidence="2" key="1">
    <citation type="submission" date="2019-11" db="EMBL/GenBank/DDBJ databases">
        <authorList>
            <person name="Feng L."/>
        </authorList>
    </citation>
    <scope>NUCLEOTIDE SEQUENCE</scope>
    <source>
        <strain evidence="2">AundefinedLFYP135</strain>
    </source>
</reference>
<name>A0A6N2R419_9FIRM</name>
<dbReference type="EMBL" id="CACRSL010000003">
    <property type="protein sequence ID" value="VYS75577.1"/>
    <property type="molecule type" value="Genomic_DNA"/>
</dbReference>
<organism evidence="2">
    <name type="scientific">uncultured Anaerotruncus sp</name>
    <dbReference type="NCBI Taxonomy" id="905011"/>
    <lineage>
        <taxon>Bacteria</taxon>
        <taxon>Bacillati</taxon>
        <taxon>Bacillota</taxon>
        <taxon>Clostridia</taxon>
        <taxon>Eubacteriales</taxon>
        <taxon>Oscillospiraceae</taxon>
        <taxon>Anaerotruncus</taxon>
        <taxon>environmental samples</taxon>
    </lineage>
</organism>
<sequence length="73" mass="8690">MFCDHFNHDPHGVLNSDRHLEPPEPKNPRIGLAFARYEEIMEERAALDEERLSIREWLNDQGYYTEDQLYGRG</sequence>
<evidence type="ECO:0000313" key="2">
    <source>
        <dbReference type="EMBL" id="VYS75577.1"/>
    </source>
</evidence>
<proteinExistence type="predicted"/>
<evidence type="ECO:0000256" key="1">
    <source>
        <dbReference type="SAM" id="MobiDB-lite"/>
    </source>
</evidence>
<feature type="region of interest" description="Disordered" evidence="1">
    <location>
        <begin position="1"/>
        <end position="27"/>
    </location>
</feature>
<dbReference type="AlphaFoldDB" id="A0A6N2R419"/>
<gene>
    <name evidence="2" type="ORF">AULFYP135_00211</name>
</gene>
<accession>A0A6N2R419</accession>
<protein>
    <submittedName>
        <fullName evidence="2">Uncharacterized protein</fullName>
    </submittedName>
</protein>